<name>A0A0F9NRX4_9ZZZZ</name>
<gene>
    <name evidence="1" type="ORF">LCGC14_1226770</name>
</gene>
<evidence type="ECO:0008006" key="2">
    <source>
        <dbReference type="Google" id="ProtNLM"/>
    </source>
</evidence>
<reference evidence="1" key="1">
    <citation type="journal article" date="2015" name="Nature">
        <title>Complex archaea that bridge the gap between prokaryotes and eukaryotes.</title>
        <authorList>
            <person name="Spang A."/>
            <person name="Saw J.H."/>
            <person name="Jorgensen S.L."/>
            <person name="Zaremba-Niedzwiedzka K."/>
            <person name="Martijn J."/>
            <person name="Lind A.E."/>
            <person name="van Eijk R."/>
            <person name="Schleper C."/>
            <person name="Guy L."/>
            <person name="Ettema T.J."/>
        </authorList>
    </citation>
    <scope>NUCLEOTIDE SEQUENCE</scope>
</reference>
<proteinExistence type="predicted"/>
<evidence type="ECO:0000313" key="1">
    <source>
        <dbReference type="EMBL" id="KKM91605.1"/>
    </source>
</evidence>
<dbReference type="AlphaFoldDB" id="A0A0F9NRX4"/>
<protein>
    <recommendedName>
        <fullName evidence="2">Zinc ribbon domain-containing protein</fullName>
    </recommendedName>
</protein>
<accession>A0A0F9NRX4</accession>
<sequence length="55" mass="6346">MTFICTECGMKYLDNIEGILNKVSSGSKEFTSHCFGCNNYTLFKLKEMEEKVINR</sequence>
<dbReference type="EMBL" id="LAZR01006511">
    <property type="protein sequence ID" value="KKM91605.1"/>
    <property type="molecule type" value="Genomic_DNA"/>
</dbReference>
<organism evidence="1">
    <name type="scientific">marine sediment metagenome</name>
    <dbReference type="NCBI Taxonomy" id="412755"/>
    <lineage>
        <taxon>unclassified sequences</taxon>
        <taxon>metagenomes</taxon>
        <taxon>ecological metagenomes</taxon>
    </lineage>
</organism>
<comment type="caution">
    <text evidence="1">The sequence shown here is derived from an EMBL/GenBank/DDBJ whole genome shotgun (WGS) entry which is preliminary data.</text>
</comment>